<dbReference type="InterPro" id="IPR029057">
    <property type="entry name" value="PRTase-like"/>
</dbReference>
<dbReference type="Gene3D" id="3.60.20.10">
    <property type="entry name" value="Glutamine Phosphoribosylpyrophosphate, subunit 1, domain 1"/>
    <property type="match status" value="1"/>
</dbReference>
<comment type="cofactor">
    <cofactor evidence="7 11">
        <name>[4Fe-4S] cluster</name>
        <dbReference type="ChEBI" id="CHEBI:49883"/>
    </cofactor>
    <text evidence="7 11">Binds 1 [4Fe-4S] cluster per subunit.</text>
</comment>
<feature type="binding site" evidence="7 11">
    <location>
        <position position="397"/>
    </location>
    <ligand>
        <name>[4Fe-4S] cluster</name>
        <dbReference type="ChEBI" id="CHEBI:49883"/>
    </ligand>
</feature>
<evidence type="ECO:0000256" key="11">
    <source>
        <dbReference type="PIRSR" id="PIRSR000485-3"/>
    </source>
</evidence>
<keyword evidence="7 11" id="KW-0411">Iron-sulfur</keyword>
<evidence type="ECO:0000256" key="4">
    <source>
        <dbReference type="ARBA" id="ARBA00022679"/>
    </source>
</evidence>
<dbReference type="InterPro" id="IPR029055">
    <property type="entry name" value="Ntn_hydrolases_N"/>
</dbReference>
<feature type="binding site" evidence="7 10">
    <location>
        <position position="298"/>
    </location>
    <ligand>
        <name>Mg(2+)</name>
        <dbReference type="ChEBI" id="CHEBI:18420"/>
    </ligand>
</feature>
<feature type="domain" description="Glutamine amidotransferase type-2" evidence="12">
    <location>
        <begin position="15"/>
        <end position="235"/>
    </location>
</feature>
<feature type="binding site" evidence="7 11">
    <location>
        <position position="451"/>
    </location>
    <ligand>
        <name>[4Fe-4S] cluster</name>
        <dbReference type="ChEBI" id="CHEBI:49883"/>
    </ligand>
</feature>
<keyword evidence="6 7" id="KW-0315">Glutamine amidotransferase</keyword>
<evidence type="ECO:0000256" key="10">
    <source>
        <dbReference type="PIRSR" id="PIRSR000485-2"/>
    </source>
</evidence>
<dbReference type="Pfam" id="PF13537">
    <property type="entry name" value="GATase_7"/>
    <property type="match status" value="1"/>
</dbReference>
<keyword evidence="3 7" id="KW-0328">Glycosyltransferase</keyword>
<evidence type="ECO:0000256" key="5">
    <source>
        <dbReference type="ARBA" id="ARBA00022755"/>
    </source>
</evidence>
<name>A0A871Y7Q5_9ARCH</name>
<keyword evidence="7 10" id="KW-0460">Magnesium</keyword>
<dbReference type="CDD" id="cd06223">
    <property type="entry name" value="PRTases_typeI"/>
    <property type="match status" value="1"/>
</dbReference>
<evidence type="ECO:0000256" key="9">
    <source>
        <dbReference type="PIRSR" id="PIRSR000485-1"/>
    </source>
</evidence>
<dbReference type="InterPro" id="IPR005854">
    <property type="entry name" value="PurF"/>
</dbReference>
<feature type="active site" description="Nucleophile" evidence="7 9">
    <location>
        <position position="15"/>
    </location>
</feature>
<evidence type="ECO:0000313" key="13">
    <source>
        <dbReference type="EMBL" id="QOV09120.1"/>
    </source>
</evidence>
<dbReference type="PIRSF" id="PIRSF000485">
    <property type="entry name" value="Amd_phspho_trans"/>
    <property type="match status" value="1"/>
</dbReference>
<evidence type="ECO:0000259" key="12">
    <source>
        <dbReference type="PROSITE" id="PS51278"/>
    </source>
</evidence>
<dbReference type="EMBL" id="MW122884">
    <property type="protein sequence ID" value="QOV09120.1"/>
    <property type="molecule type" value="Genomic_DNA"/>
</dbReference>
<evidence type="ECO:0000256" key="3">
    <source>
        <dbReference type="ARBA" id="ARBA00022676"/>
    </source>
</evidence>
<evidence type="ECO:0000256" key="1">
    <source>
        <dbReference type="ARBA" id="ARBA00005209"/>
    </source>
</evidence>
<comment type="pathway">
    <text evidence="1 7 8">Purine metabolism; IMP biosynthesis via de novo pathway; N(1)-(5-phospho-D-ribosyl)glycinamide from 5-phospho-alpha-D-ribose 1-diphosphate: step 1/2.</text>
</comment>
<comment type="function">
    <text evidence="7">Catalyzes the formation of phosphoribosylamine from phosphoribosylpyrophosphate (PRPP) and glutamine.</text>
</comment>
<keyword evidence="7 10" id="KW-0479">Metal-binding</keyword>
<dbReference type="PANTHER" id="PTHR11907">
    <property type="entry name" value="AMIDOPHOSPHORIBOSYLTRANSFERASE"/>
    <property type="match status" value="1"/>
</dbReference>
<feature type="binding site" evidence="7 10">
    <location>
        <position position="361"/>
    </location>
    <ligand>
        <name>Mg(2+)</name>
        <dbReference type="ChEBI" id="CHEBI:18420"/>
    </ligand>
</feature>
<accession>A0A871Y7Q5</accession>
<dbReference type="SUPFAM" id="SSF53271">
    <property type="entry name" value="PRTase-like"/>
    <property type="match status" value="1"/>
</dbReference>
<sequence length="475" mass="52257">MIPDAFKSDKPKEACAVVAMRCKQDVASYIYYALRALQHRGQEASGIAVYAGGLKVRKGIGLVSEVIGSEDIEKLQSKVGIGHNYYSIKVSKPENVQPQFLKTGIGDVAIAHNGIIVNSGILIAQLKKEGKNFILESEEEAFIMKLTDAIRNTDDIPKSIKAVCKELIGSYAFALLVNDRVFAIRDPYGIRPLCLGKLKDGKGYIAASESVALDVIGAEFIRDVMPGEAVEITEDGFKSINIGGSINRAHCFFEWVYFARADSVIDGVSVYEARKRIGWRLAKEAPAVADVVMPIPDSGRAHAYGYALGSGIKMNEGLMKNRYIHRTFIMPTQDAREISVREKMNPVRAVVEGKRVVIVDDSIVRGTTMKKIVKMLKDAGATEVHVRIGSPPLIAPCYLGIDMTNRDQFIADRKSVDDIRKEIDADSLAYISIEGLVEALNFEKENLCLGCVSGEYPVSIPGERRRFQQTLEGFT</sequence>
<dbReference type="GO" id="GO:0006189">
    <property type="term" value="P:'de novo' IMP biosynthetic process"/>
    <property type="evidence" value="ECO:0007669"/>
    <property type="project" value="UniProtKB-UniRule"/>
</dbReference>
<organism evidence="13">
    <name type="scientific">uncultured Thermoplasmata archaeon</name>
    <dbReference type="NCBI Taxonomy" id="376542"/>
    <lineage>
        <taxon>Archaea</taxon>
        <taxon>Methanobacteriati</taxon>
        <taxon>Thermoplasmatota</taxon>
        <taxon>Thermoplasmata</taxon>
        <taxon>environmental samples</taxon>
    </lineage>
</organism>
<dbReference type="HAMAP" id="MF_01931">
    <property type="entry name" value="PurF"/>
    <property type="match status" value="1"/>
</dbReference>
<comment type="cofactor">
    <cofactor evidence="7 10">
        <name>Mg(2+)</name>
        <dbReference type="ChEBI" id="CHEBI:18420"/>
    </cofactor>
    <text evidence="7 10">Binds 1 Mg(2+) ion per subunit.</text>
</comment>
<evidence type="ECO:0000256" key="8">
    <source>
        <dbReference type="PIRNR" id="PIRNR000485"/>
    </source>
</evidence>
<dbReference type="SUPFAM" id="SSF56235">
    <property type="entry name" value="N-terminal nucleophile aminohydrolases (Ntn hydrolases)"/>
    <property type="match status" value="1"/>
</dbReference>
<feature type="binding site" evidence="7 11">
    <location>
        <position position="448"/>
    </location>
    <ligand>
        <name>[4Fe-4S] cluster</name>
        <dbReference type="ChEBI" id="CHEBI:49883"/>
    </ligand>
</feature>
<keyword evidence="5 7" id="KW-0658">Purine biosynthesis</keyword>
<dbReference type="AlphaFoldDB" id="A0A871Y7Q5"/>
<dbReference type="UniPathway" id="UPA00074">
    <property type="reaction ID" value="UER00124"/>
</dbReference>
<dbReference type="GO" id="GO:0009113">
    <property type="term" value="P:purine nucleobase biosynthetic process"/>
    <property type="evidence" value="ECO:0007669"/>
    <property type="project" value="UniProtKB-UniRule"/>
</dbReference>
<dbReference type="NCBIfam" id="TIGR01134">
    <property type="entry name" value="purF"/>
    <property type="match status" value="1"/>
</dbReference>
<dbReference type="InterPro" id="IPR000836">
    <property type="entry name" value="PRTase_dom"/>
</dbReference>
<comment type="catalytic activity">
    <reaction evidence="7 8">
        <text>5-phospho-beta-D-ribosylamine + L-glutamate + diphosphate = 5-phospho-alpha-D-ribose 1-diphosphate + L-glutamine + H2O</text>
        <dbReference type="Rhea" id="RHEA:14905"/>
        <dbReference type="ChEBI" id="CHEBI:15377"/>
        <dbReference type="ChEBI" id="CHEBI:29985"/>
        <dbReference type="ChEBI" id="CHEBI:33019"/>
        <dbReference type="ChEBI" id="CHEBI:58017"/>
        <dbReference type="ChEBI" id="CHEBI:58359"/>
        <dbReference type="ChEBI" id="CHEBI:58681"/>
        <dbReference type="EC" id="2.4.2.14"/>
    </reaction>
</comment>
<proteinExistence type="inferred from homology"/>
<comment type="similarity">
    <text evidence="2 7 8">In the C-terminal section; belongs to the purine/pyrimidine phosphoribosyltransferase family.</text>
</comment>
<reference evidence="13" key="1">
    <citation type="submission" date="2020-10" db="EMBL/GenBank/DDBJ databases">
        <title>Diverse heliorhodopsins detected via functional metagenomics in peat lake Actinobacteria, Chloroflexi and Archaea.</title>
        <authorList>
            <person name="Chazan A."/>
            <person name="Rozenberg A."/>
            <person name="Tahan R."/>
            <person name="Mannen K."/>
            <person name="Nagata T."/>
            <person name="Yaish S."/>
            <person name="Larom S."/>
            <person name="Kandori H."/>
            <person name="Inoue K."/>
            <person name="Beja O."/>
            <person name="Pushkarev A."/>
        </authorList>
    </citation>
    <scope>NUCLEOTIDE SEQUENCE</scope>
</reference>
<dbReference type="GO" id="GO:0000287">
    <property type="term" value="F:magnesium ion binding"/>
    <property type="evidence" value="ECO:0007669"/>
    <property type="project" value="UniProtKB-UniRule"/>
</dbReference>
<dbReference type="GO" id="GO:0004044">
    <property type="term" value="F:amidophosphoribosyltransferase activity"/>
    <property type="evidence" value="ECO:0007669"/>
    <property type="project" value="UniProtKB-UniRule"/>
</dbReference>
<dbReference type="Gene3D" id="3.40.50.2020">
    <property type="match status" value="1"/>
</dbReference>
<dbReference type="Pfam" id="PF00156">
    <property type="entry name" value="Pribosyltran"/>
    <property type="match status" value="1"/>
</dbReference>
<keyword evidence="7" id="KW-0004">4Fe-4S</keyword>
<protein>
    <recommendedName>
        <fullName evidence="7">Amidophosphoribosyltransferase</fullName>
        <shortName evidence="7">ATase</shortName>
        <ecNumber evidence="7">2.4.2.14</ecNumber>
    </recommendedName>
    <alternativeName>
        <fullName evidence="7">Glutamine phosphoribosylpyrophosphate amidotransferase</fullName>
        <shortName evidence="7">GPATase</shortName>
    </alternativeName>
</protein>
<dbReference type="GO" id="GO:0051539">
    <property type="term" value="F:4 iron, 4 sulfur cluster binding"/>
    <property type="evidence" value="ECO:0007669"/>
    <property type="project" value="UniProtKB-KW"/>
</dbReference>
<dbReference type="PROSITE" id="PS51278">
    <property type="entry name" value="GATASE_TYPE_2"/>
    <property type="match status" value="1"/>
</dbReference>
<feature type="binding site" evidence="7 11">
    <location>
        <position position="251"/>
    </location>
    <ligand>
        <name>[4Fe-4S] cluster</name>
        <dbReference type="ChEBI" id="CHEBI:49883"/>
    </ligand>
</feature>
<keyword evidence="7 11" id="KW-0408">Iron</keyword>
<evidence type="ECO:0000256" key="2">
    <source>
        <dbReference type="ARBA" id="ARBA00010138"/>
    </source>
</evidence>
<dbReference type="InterPro" id="IPR017932">
    <property type="entry name" value="GATase_2_dom"/>
</dbReference>
<keyword evidence="4 7" id="KW-0808">Transferase</keyword>
<dbReference type="EC" id="2.4.2.14" evidence="7"/>
<evidence type="ECO:0000256" key="6">
    <source>
        <dbReference type="ARBA" id="ARBA00022962"/>
    </source>
</evidence>
<gene>
    <name evidence="7 13" type="primary">purF</name>
    <name evidence="13" type="ORF">HULAa36F11_00003</name>
</gene>
<feature type="binding site" evidence="7 10">
    <location>
        <position position="360"/>
    </location>
    <ligand>
        <name>Mg(2+)</name>
        <dbReference type="ChEBI" id="CHEBI:18420"/>
    </ligand>
</feature>
<evidence type="ECO:0000256" key="7">
    <source>
        <dbReference type="HAMAP-Rule" id="MF_01931"/>
    </source>
</evidence>